<feature type="region of interest" description="Disordered" evidence="10">
    <location>
        <begin position="490"/>
        <end position="550"/>
    </location>
</feature>
<keyword evidence="6" id="KW-0493">Microtubule</keyword>
<dbReference type="EMBL" id="JAUIZM010000002">
    <property type="protein sequence ID" value="KAK1397116.1"/>
    <property type="molecule type" value="Genomic_DNA"/>
</dbReference>
<keyword evidence="8" id="KW-0539">Nucleus</keyword>
<accession>A0AAD8J4J9</accession>
<dbReference type="Gene3D" id="1.20.58.1520">
    <property type="match status" value="1"/>
</dbReference>
<dbReference type="FunFam" id="1.20.58.1520:FF:000002">
    <property type="entry name" value="65-kDa microtubule-associated protein 6"/>
    <property type="match status" value="1"/>
</dbReference>
<evidence type="ECO:0000256" key="7">
    <source>
        <dbReference type="ARBA" id="ARBA00023212"/>
    </source>
</evidence>
<evidence type="ECO:0000313" key="12">
    <source>
        <dbReference type="Proteomes" id="UP001237642"/>
    </source>
</evidence>
<protein>
    <submittedName>
        <fullName evidence="11">65-kDa microtubule-associated protein 1</fullName>
    </submittedName>
</protein>
<keyword evidence="4" id="KW-0963">Cytoplasm</keyword>
<comment type="similarity">
    <text evidence="3">Belongs to the MAP65/ASE1 family.</text>
</comment>
<evidence type="ECO:0000256" key="10">
    <source>
        <dbReference type="SAM" id="MobiDB-lite"/>
    </source>
</evidence>
<dbReference type="GO" id="GO:0005737">
    <property type="term" value="C:cytoplasm"/>
    <property type="evidence" value="ECO:0007669"/>
    <property type="project" value="TreeGrafter"/>
</dbReference>
<dbReference type="PANTHER" id="PTHR19321">
    <property type="entry name" value="PROTEIN REGULATOR OF CYTOKINESIS 1 PRC1-RELATED"/>
    <property type="match status" value="1"/>
</dbReference>
<evidence type="ECO:0000256" key="4">
    <source>
        <dbReference type="ARBA" id="ARBA00022490"/>
    </source>
</evidence>
<sequence>MAAIEAPNLFLGETTCGSLLQQLQHIWDEVGQSDEERDKMLLQLEQECLDVYKRKVDLAAKSRAKLLQALENSRVELTSLLASLGEKTFVGIPDKSSGTIKEQLSAIAPALEQLWKQKDKRIKEFSDVQSQIQKIYGEIAGTTEHVGNLAVDESDLSLKKLEEFHAQLQELEKEKSERLNKVLDFVSTVHDLCAVLGIDFFSTVTDVHPSLNDSSGLKSKSISNDTLSRLAKTVLALQEDKQQRLLKLQELAIELIDLWNLMDTSEEERHLFNHVTCNISASVSEVTNPGALALDLINQAKVEVERLDQLKASRMKEIAFKRQAELEEIFARAHVEIDTEADRGKILALIDSGNVEPSQLLSDMDNKIIKAKEVALSRKDILDKVEKWMSACEEESWLEDYMRDDNRYNASRGAHLNLKRAEKARILVNKIPALVDTLVAKTRTWEEERGSTFSYDGVPLLAMLDEYANLRHDREEEKKRMRDQKKFHEQLNTEQEAIFGSKPSPARPLSSKKVVGPHANGTPGRRLSLAHQNGSRSINKDRKRDMRPVAPVNYVALPKEDAASYISASEPRPSTP</sequence>
<evidence type="ECO:0000256" key="8">
    <source>
        <dbReference type="ARBA" id="ARBA00023242"/>
    </source>
</evidence>
<dbReference type="PANTHER" id="PTHR19321:SF41">
    <property type="entry name" value="FASCETTO-RELATED"/>
    <property type="match status" value="1"/>
</dbReference>
<evidence type="ECO:0000256" key="2">
    <source>
        <dbReference type="ARBA" id="ARBA00004245"/>
    </source>
</evidence>
<evidence type="ECO:0000256" key="6">
    <source>
        <dbReference type="ARBA" id="ARBA00022701"/>
    </source>
</evidence>
<dbReference type="Proteomes" id="UP001237642">
    <property type="component" value="Unassembled WGS sequence"/>
</dbReference>
<dbReference type="GO" id="GO:0000911">
    <property type="term" value="P:cytokinesis by cell plate formation"/>
    <property type="evidence" value="ECO:0007669"/>
    <property type="project" value="TreeGrafter"/>
</dbReference>
<proteinExistence type="inferred from homology"/>
<keyword evidence="9" id="KW-0175">Coiled coil</keyword>
<evidence type="ECO:0000256" key="1">
    <source>
        <dbReference type="ARBA" id="ARBA00004123"/>
    </source>
</evidence>
<dbReference type="Pfam" id="PF03999">
    <property type="entry name" value="MAP65_ASE1"/>
    <property type="match status" value="1"/>
</dbReference>
<keyword evidence="12" id="KW-1185">Reference proteome</keyword>
<dbReference type="InterPro" id="IPR007145">
    <property type="entry name" value="MAP65_Ase1_PRC1"/>
</dbReference>
<gene>
    <name evidence="11" type="ORF">POM88_006979</name>
</gene>
<comment type="subcellular location">
    <subcellularLocation>
        <location evidence="2">Cytoplasm</location>
        <location evidence="2">Cytoskeleton</location>
    </subcellularLocation>
    <subcellularLocation>
        <location evidence="1">Nucleus</location>
    </subcellularLocation>
</comment>
<name>A0AAD8J4J9_9APIA</name>
<dbReference type="Gene3D" id="6.10.140.180">
    <property type="match status" value="1"/>
</dbReference>
<dbReference type="AlphaFoldDB" id="A0AAD8J4J9"/>
<organism evidence="11 12">
    <name type="scientific">Heracleum sosnowskyi</name>
    <dbReference type="NCBI Taxonomy" id="360622"/>
    <lineage>
        <taxon>Eukaryota</taxon>
        <taxon>Viridiplantae</taxon>
        <taxon>Streptophyta</taxon>
        <taxon>Embryophyta</taxon>
        <taxon>Tracheophyta</taxon>
        <taxon>Spermatophyta</taxon>
        <taxon>Magnoliopsida</taxon>
        <taxon>eudicotyledons</taxon>
        <taxon>Gunneridae</taxon>
        <taxon>Pentapetalae</taxon>
        <taxon>asterids</taxon>
        <taxon>campanulids</taxon>
        <taxon>Apiales</taxon>
        <taxon>Apiaceae</taxon>
        <taxon>Apioideae</taxon>
        <taxon>apioid superclade</taxon>
        <taxon>Tordylieae</taxon>
        <taxon>Tordyliinae</taxon>
        <taxon>Heracleum</taxon>
    </lineage>
</organism>
<reference evidence="11" key="1">
    <citation type="submission" date="2023-02" db="EMBL/GenBank/DDBJ databases">
        <title>Genome of toxic invasive species Heracleum sosnowskyi carries increased number of genes despite the absence of recent whole-genome duplications.</title>
        <authorList>
            <person name="Schelkunov M."/>
            <person name="Shtratnikova V."/>
            <person name="Makarenko M."/>
            <person name="Klepikova A."/>
            <person name="Omelchenko D."/>
            <person name="Novikova G."/>
            <person name="Obukhova E."/>
            <person name="Bogdanov V."/>
            <person name="Penin A."/>
            <person name="Logacheva M."/>
        </authorList>
    </citation>
    <scope>NUCLEOTIDE SEQUENCE</scope>
    <source>
        <strain evidence="11">Hsosn_3</strain>
        <tissue evidence="11">Leaf</tissue>
    </source>
</reference>
<reference evidence="11" key="2">
    <citation type="submission" date="2023-05" db="EMBL/GenBank/DDBJ databases">
        <authorList>
            <person name="Schelkunov M.I."/>
        </authorList>
    </citation>
    <scope>NUCLEOTIDE SEQUENCE</scope>
    <source>
        <strain evidence="11">Hsosn_3</strain>
        <tissue evidence="11">Leaf</tissue>
    </source>
</reference>
<keyword evidence="5" id="KW-0597">Phosphoprotein</keyword>
<dbReference type="GO" id="GO:0000226">
    <property type="term" value="P:microtubule cytoskeleton organization"/>
    <property type="evidence" value="ECO:0007669"/>
    <property type="project" value="InterPro"/>
</dbReference>
<dbReference type="GO" id="GO:0005634">
    <property type="term" value="C:nucleus"/>
    <property type="evidence" value="ECO:0007669"/>
    <property type="project" value="UniProtKB-SubCell"/>
</dbReference>
<evidence type="ECO:0000256" key="9">
    <source>
        <dbReference type="SAM" id="Coils"/>
    </source>
</evidence>
<feature type="coiled-coil region" evidence="9">
    <location>
        <begin position="154"/>
        <end position="181"/>
    </location>
</feature>
<evidence type="ECO:0000256" key="3">
    <source>
        <dbReference type="ARBA" id="ARBA00006187"/>
    </source>
</evidence>
<dbReference type="GO" id="GO:0005819">
    <property type="term" value="C:spindle"/>
    <property type="evidence" value="ECO:0007669"/>
    <property type="project" value="TreeGrafter"/>
</dbReference>
<evidence type="ECO:0000256" key="5">
    <source>
        <dbReference type="ARBA" id="ARBA00022553"/>
    </source>
</evidence>
<keyword evidence="7" id="KW-0206">Cytoskeleton</keyword>
<evidence type="ECO:0000313" key="11">
    <source>
        <dbReference type="EMBL" id="KAK1397116.1"/>
    </source>
</evidence>
<comment type="caution">
    <text evidence="11">The sequence shown here is derived from an EMBL/GenBank/DDBJ whole genome shotgun (WGS) entry which is preliminary data.</text>
</comment>
<feature type="compositionally biased region" description="Basic and acidic residues" evidence="10">
    <location>
        <begin position="538"/>
        <end position="547"/>
    </location>
</feature>
<dbReference type="GO" id="GO:0005874">
    <property type="term" value="C:microtubule"/>
    <property type="evidence" value="ECO:0007669"/>
    <property type="project" value="UniProtKB-KW"/>
</dbReference>
<dbReference type="GO" id="GO:0008017">
    <property type="term" value="F:microtubule binding"/>
    <property type="evidence" value="ECO:0007669"/>
    <property type="project" value="InterPro"/>
</dbReference>